<dbReference type="InterPro" id="IPR011947">
    <property type="entry name" value="FCP1_euk"/>
</dbReference>
<evidence type="ECO:0000256" key="2">
    <source>
        <dbReference type="ARBA" id="ARBA00013081"/>
    </source>
</evidence>
<keyword evidence="13" id="KW-1185">Reference proteome</keyword>
<dbReference type="Gene3D" id="1.10.287.10">
    <property type="entry name" value="S15/NS1, RNA-binding"/>
    <property type="match status" value="1"/>
</dbReference>
<dbReference type="EC" id="3.1.3.16" evidence="2 9"/>
<evidence type="ECO:0000313" key="13">
    <source>
        <dbReference type="Proteomes" id="UP000887575"/>
    </source>
</evidence>
<dbReference type="PANTHER" id="PTHR23081:SF36">
    <property type="entry name" value="RNA POLYMERASE II SUBUNIT A C-TERMINAL DOMAIN PHOSPHATASE"/>
    <property type="match status" value="1"/>
</dbReference>
<evidence type="ECO:0000256" key="5">
    <source>
        <dbReference type="ARBA" id="ARBA00023242"/>
    </source>
</evidence>
<evidence type="ECO:0000256" key="9">
    <source>
        <dbReference type="RuleBase" id="RU366066"/>
    </source>
</evidence>
<dbReference type="AlphaFoldDB" id="A0AAF3F219"/>
<feature type="compositionally biased region" description="Basic and acidic residues" evidence="10">
    <location>
        <begin position="601"/>
        <end position="614"/>
    </location>
</feature>
<organism evidence="13 14">
    <name type="scientific">Mesorhabditis belari</name>
    <dbReference type="NCBI Taxonomy" id="2138241"/>
    <lineage>
        <taxon>Eukaryota</taxon>
        <taxon>Metazoa</taxon>
        <taxon>Ecdysozoa</taxon>
        <taxon>Nematoda</taxon>
        <taxon>Chromadorea</taxon>
        <taxon>Rhabditida</taxon>
        <taxon>Rhabditina</taxon>
        <taxon>Rhabditomorpha</taxon>
        <taxon>Rhabditoidea</taxon>
        <taxon>Rhabditidae</taxon>
        <taxon>Mesorhabditinae</taxon>
        <taxon>Mesorhabditis</taxon>
    </lineage>
</organism>
<keyword evidence="4" id="KW-0904">Protein phosphatase</keyword>
<dbReference type="PANTHER" id="PTHR23081">
    <property type="entry name" value="RNA POLYMERASE II CTD PHOSPHATASE"/>
    <property type="match status" value="1"/>
</dbReference>
<evidence type="ECO:0000256" key="3">
    <source>
        <dbReference type="ARBA" id="ARBA00022801"/>
    </source>
</evidence>
<sequence>MDVRFSEEEVPGCVITSKKLAQSSYIHSDKTILEFERPDKSIGKVNAPIEGVVQFISNIRKGFALTPGMTLATIKSCDHSIVIKNLCATCGKDLLKNRDEDGTRESSSASISMIHNVPELIVSNTLAQEIGTEDMEQVLSSRRLILLVDLDQTVIHTTNRPHGSDVQDNPDVVDFQLYGGIHYTKLRPYTREFLENISKLYQLHIVTYGQRQYAHKIASIIDPDGGYFGHRILSRDELTSPFVKTTNLEAIFPRDDLRSMIAIIDDRADVWQFSEALVQVKPYRYFKEIGDINAAASGHGGEPVADLAVNDDDHVLEYMERVLTQVHAAFYRNFDEKNGEIKDLKVIIRYLKSQVLRNTSIVLSGVVPLDMKKRKEEHRSEVYRLCEQFGARIVEDITPETTHLIAVQWGTKKVHEAKKLGIPIVTPGWLYACVERWIKVDEKQFELTANTVLPSRGEGSGRTVLKVVHDVVSFGKKDMEAMLGEVANELGDEDEDEDNKEDENDDEENEDEDDDTNLDDLDIGLVDQKNDVTEPETVEAQETIDEQPSTSQPEPRIHRKRTREELDRGWGENEDPYAEEDDDDDAKRQELDDIEEEERDDIGYADREFNKNDDFNDEDGSGDGVQDEDSDLDEMADELEHELDQ</sequence>
<evidence type="ECO:0000256" key="6">
    <source>
        <dbReference type="ARBA" id="ARBA00040602"/>
    </source>
</evidence>
<dbReference type="InterPro" id="IPR001357">
    <property type="entry name" value="BRCT_dom"/>
</dbReference>
<dbReference type="SUPFAM" id="SSF52113">
    <property type="entry name" value="BRCT domain"/>
    <property type="match status" value="1"/>
</dbReference>
<feature type="compositionally biased region" description="Acidic residues" evidence="10">
    <location>
        <begin position="572"/>
        <end position="584"/>
    </location>
</feature>
<proteinExistence type="predicted"/>
<feature type="compositionally biased region" description="Acidic residues" evidence="10">
    <location>
        <begin position="490"/>
        <end position="522"/>
    </location>
</feature>
<feature type="compositionally biased region" description="Basic and acidic residues" evidence="10">
    <location>
        <begin position="562"/>
        <end position="571"/>
    </location>
</feature>
<dbReference type="Pfam" id="PF03031">
    <property type="entry name" value="NIF"/>
    <property type="match status" value="1"/>
</dbReference>
<dbReference type="SUPFAM" id="SSF56784">
    <property type="entry name" value="HAD-like"/>
    <property type="match status" value="1"/>
</dbReference>
<evidence type="ECO:0000256" key="10">
    <source>
        <dbReference type="SAM" id="MobiDB-lite"/>
    </source>
</evidence>
<keyword evidence="5 9" id="KW-0539">Nucleus</keyword>
<comment type="function">
    <text evidence="9">This promotes the activity of RNA polymerase II.</text>
</comment>
<feature type="compositionally biased region" description="Acidic residues" evidence="10">
    <location>
        <begin position="533"/>
        <end position="545"/>
    </location>
</feature>
<protein>
    <recommendedName>
        <fullName evidence="6 9">RNA polymerase II subunit A C-terminal domain phosphatase</fullName>
        <ecNumber evidence="2 9">3.1.3.16</ecNumber>
    </recommendedName>
</protein>
<evidence type="ECO:0000256" key="4">
    <source>
        <dbReference type="ARBA" id="ARBA00022912"/>
    </source>
</evidence>
<keyword evidence="3 9" id="KW-0378">Hydrolase</keyword>
<dbReference type="SMART" id="SM00292">
    <property type="entry name" value="BRCT"/>
    <property type="match status" value="1"/>
</dbReference>
<dbReference type="PROSITE" id="PS50969">
    <property type="entry name" value="FCP1"/>
    <property type="match status" value="1"/>
</dbReference>
<accession>A0AAF3F219</accession>
<comment type="catalytic activity">
    <reaction evidence="7 9">
        <text>O-phospho-L-seryl-[protein] + H2O = L-seryl-[protein] + phosphate</text>
        <dbReference type="Rhea" id="RHEA:20629"/>
        <dbReference type="Rhea" id="RHEA-COMP:9863"/>
        <dbReference type="Rhea" id="RHEA-COMP:11604"/>
        <dbReference type="ChEBI" id="CHEBI:15377"/>
        <dbReference type="ChEBI" id="CHEBI:29999"/>
        <dbReference type="ChEBI" id="CHEBI:43474"/>
        <dbReference type="ChEBI" id="CHEBI:83421"/>
        <dbReference type="EC" id="3.1.3.16"/>
    </reaction>
</comment>
<dbReference type="InterPro" id="IPR039189">
    <property type="entry name" value="Fcp1"/>
</dbReference>
<evidence type="ECO:0000259" key="11">
    <source>
        <dbReference type="PROSITE" id="PS50172"/>
    </source>
</evidence>
<name>A0AAF3F219_9BILA</name>
<dbReference type="GO" id="GO:0005634">
    <property type="term" value="C:nucleus"/>
    <property type="evidence" value="ECO:0007669"/>
    <property type="project" value="UniProtKB-SubCell"/>
</dbReference>
<feature type="region of interest" description="Disordered" evidence="10">
    <location>
        <begin position="488"/>
        <end position="645"/>
    </location>
</feature>
<dbReference type="InterPro" id="IPR004274">
    <property type="entry name" value="FCP1_dom"/>
</dbReference>
<evidence type="ECO:0000313" key="14">
    <source>
        <dbReference type="WBParaSite" id="MBELARI_LOCUS20488"/>
    </source>
</evidence>
<comment type="subcellular location">
    <subcellularLocation>
        <location evidence="1 9">Nucleus</location>
    </subcellularLocation>
</comment>
<dbReference type="Gene3D" id="3.40.50.10190">
    <property type="entry name" value="BRCT domain"/>
    <property type="match status" value="1"/>
</dbReference>
<dbReference type="CDD" id="cd17729">
    <property type="entry name" value="BRCT_CTDP1"/>
    <property type="match status" value="1"/>
</dbReference>
<dbReference type="CDD" id="cd07521">
    <property type="entry name" value="HAD_FCP1-like"/>
    <property type="match status" value="1"/>
</dbReference>
<feature type="domain" description="BRCT" evidence="11">
    <location>
        <begin position="351"/>
        <end position="447"/>
    </location>
</feature>
<evidence type="ECO:0000256" key="1">
    <source>
        <dbReference type="ARBA" id="ARBA00004123"/>
    </source>
</evidence>
<dbReference type="Gene3D" id="3.40.50.1000">
    <property type="entry name" value="HAD superfamily/HAD-like"/>
    <property type="match status" value="1"/>
</dbReference>
<dbReference type="InterPro" id="IPR036412">
    <property type="entry name" value="HAD-like_sf"/>
</dbReference>
<comment type="catalytic activity">
    <reaction evidence="8 9">
        <text>O-phospho-L-threonyl-[protein] + H2O = L-threonyl-[protein] + phosphate</text>
        <dbReference type="Rhea" id="RHEA:47004"/>
        <dbReference type="Rhea" id="RHEA-COMP:11060"/>
        <dbReference type="Rhea" id="RHEA-COMP:11605"/>
        <dbReference type="ChEBI" id="CHEBI:15377"/>
        <dbReference type="ChEBI" id="CHEBI:30013"/>
        <dbReference type="ChEBI" id="CHEBI:43474"/>
        <dbReference type="ChEBI" id="CHEBI:61977"/>
        <dbReference type="EC" id="3.1.3.16"/>
    </reaction>
</comment>
<dbReference type="GO" id="GO:0008420">
    <property type="term" value="F:RNA polymerase II CTD heptapeptide repeat phosphatase activity"/>
    <property type="evidence" value="ECO:0007669"/>
    <property type="project" value="UniProtKB-UniRule"/>
</dbReference>
<feature type="compositionally biased region" description="Acidic residues" evidence="10">
    <location>
        <begin position="615"/>
        <end position="645"/>
    </location>
</feature>
<dbReference type="Proteomes" id="UP000887575">
    <property type="component" value="Unassembled WGS sequence"/>
</dbReference>
<evidence type="ECO:0000259" key="12">
    <source>
        <dbReference type="PROSITE" id="PS50969"/>
    </source>
</evidence>
<evidence type="ECO:0000256" key="8">
    <source>
        <dbReference type="ARBA" id="ARBA00048336"/>
    </source>
</evidence>
<dbReference type="PROSITE" id="PS50172">
    <property type="entry name" value="BRCT"/>
    <property type="match status" value="1"/>
</dbReference>
<feature type="domain" description="FCP1 homology" evidence="12">
    <location>
        <begin position="139"/>
        <end position="307"/>
    </location>
</feature>
<dbReference type="FunFam" id="3.40.50.10190:FF:000007">
    <property type="entry name" value="RNA polymerase II subunit A C-terminal domain phosphatase"/>
    <property type="match status" value="1"/>
</dbReference>
<dbReference type="InterPro" id="IPR023214">
    <property type="entry name" value="HAD_sf"/>
</dbReference>
<dbReference type="Pfam" id="PF00533">
    <property type="entry name" value="BRCT"/>
    <property type="match status" value="1"/>
</dbReference>
<dbReference type="WBParaSite" id="MBELARI_LOCUS20488">
    <property type="protein sequence ID" value="MBELARI_LOCUS20488"/>
    <property type="gene ID" value="MBELARI_LOCUS20488"/>
</dbReference>
<reference evidence="14" key="1">
    <citation type="submission" date="2024-02" db="UniProtKB">
        <authorList>
            <consortium name="WormBaseParasite"/>
        </authorList>
    </citation>
    <scope>IDENTIFICATION</scope>
</reference>
<dbReference type="SMART" id="SM00577">
    <property type="entry name" value="CPDc"/>
    <property type="match status" value="1"/>
</dbReference>
<dbReference type="NCBIfam" id="TIGR02250">
    <property type="entry name" value="FCP1_euk"/>
    <property type="match status" value="1"/>
</dbReference>
<dbReference type="InterPro" id="IPR036420">
    <property type="entry name" value="BRCT_dom_sf"/>
</dbReference>
<evidence type="ECO:0000256" key="7">
    <source>
        <dbReference type="ARBA" id="ARBA00047761"/>
    </source>
</evidence>